<evidence type="ECO:0000256" key="2">
    <source>
        <dbReference type="ARBA" id="ARBA00022512"/>
    </source>
</evidence>
<keyword evidence="10" id="KW-1185">Reference proteome</keyword>
<evidence type="ECO:0000256" key="1">
    <source>
        <dbReference type="ARBA" id="ARBA00004168"/>
    </source>
</evidence>
<dbReference type="EMBL" id="RBVX01000039">
    <property type="protein sequence ID" value="RSL30303.1"/>
    <property type="molecule type" value="Genomic_DNA"/>
</dbReference>
<reference evidence="9 10" key="1">
    <citation type="submission" date="2018-10" db="EMBL/GenBank/DDBJ databases">
        <title>Draft genome sequence of Bacillus salarius IM0101, isolated from a hypersaline soil in Inner Mongolia, China.</title>
        <authorList>
            <person name="Yamprayoonswat W."/>
            <person name="Boonvisut S."/>
            <person name="Jumpathong W."/>
            <person name="Sittihan S."/>
            <person name="Ruangsuj P."/>
            <person name="Wanthongcharoen S."/>
            <person name="Thongpramul N."/>
            <person name="Pimmason S."/>
            <person name="Yu B."/>
            <person name="Yasawong M."/>
        </authorList>
    </citation>
    <scope>NUCLEOTIDE SEQUENCE [LARGE SCALE GENOMIC DNA]</scope>
    <source>
        <strain evidence="9 10">IM0101</strain>
    </source>
</reference>
<evidence type="ECO:0000256" key="6">
    <source>
        <dbReference type="SAM" id="MobiDB-lite"/>
    </source>
</evidence>
<evidence type="ECO:0000256" key="3">
    <source>
        <dbReference type="ARBA" id="ARBA00022525"/>
    </source>
</evidence>
<keyword evidence="4" id="KW-0732">Signal</keyword>
<evidence type="ECO:0000259" key="8">
    <source>
        <dbReference type="Pfam" id="PF00746"/>
    </source>
</evidence>
<feature type="compositionally biased region" description="Acidic residues" evidence="6">
    <location>
        <begin position="168"/>
        <end position="181"/>
    </location>
</feature>
<feature type="domain" description="Gram-positive cocci surface proteins LPxTG" evidence="8">
    <location>
        <begin position="280"/>
        <end position="306"/>
    </location>
</feature>
<dbReference type="OrthoDB" id="2566057at2"/>
<proteinExistence type="predicted"/>
<evidence type="ECO:0000256" key="5">
    <source>
        <dbReference type="ARBA" id="ARBA00023088"/>
    </source>
</evidence>
<keyword evidence="7" id="KW-0472">Membrane</keyword>
<feature type="compositionally biased region" description="Acidic residues" evidence="6">
    <location>
        <begin position="248"/>
        <end position="267"/>
    </location>
</feature>
<dbReference type="RefSeq" id="WP_125560862.1">
    <property type="nucleotide sequence ID" value="NZ_RBVX01000039.1"/>
</dbReference>
<evidence type="ECO:0000313" key="10">
    <source>
        <dbReference type="Proteomes" id="UP000275076"/>
    </source>
</evidence>
<evidence type="ECO:0000256" key="4">
    <source>
        <dbReference type="ARBA" id="ARBA00022729"/>
    </source>
</evidence>
<protein>
    <submittedName>
        <fullName evidence="9">LPXTG cell wall anchor domain-containing protein</fullName>
    </submittedName>
</protein>
<comment type="subcellular location">
    <subcellularLocation>
        <location evidence="1">Secreted</location>
        <location evidence="1">Cell wall</location>
        <topology evidence="1">Peptidoglycan-anchor</topology>
    </subcellularLocation>
</comment>
<keyword evidence="7" id="KW-1133">Transmembrane helix</keyword>
<comment type="caution">
    <text evidence="9">The sequence shown here is derived from an EMBL/GenBank/DDBJ whole genome shotgun (WGS) entry which is preliminary data.</text>
</comment>
<evidence type="ECO:0000313" key="9">
    <source>
        <dbReference type="EMBL" id="RSL30303.1"/>
    </source>
</evidence>
<dbReference type="AlphaFoldDB" id="A0A3R9R9I9"/>
<gene>
    <name evidence="9" type="ORF">D7Z54_26685</name>
</gene>
<evidence type="ECO:0000256" key="7">
    <source>
        <dbReference type="SAM" id="Phobius"/>
    </source>
</evidence>
<dbReference type="InterPro" id="IPR019931">
    <property type="entry name" value="LPXTG_anchor"/>
</dbReference>
<feature type="transmembrane region" description="Helical" evidence="7">
    <location>
        <begin position="289"/>
        <end position="306"/>
    </location>
</feature>
<keyword evidence="7" id="KW-0812">Transmembrane</keyword>
<keyword evidence="3" id="KW-0964">Secreted</keyword>
<feature type="region of interest" description="Disordered" evidence="6">
    <location>
        <begin position="155"/>
        <end position="282"/>
    </location>
</feature>
<dbReference type="Proteomes" id="UP000275076">
    <property type="component" value="Unassembled WGS sequence"/>
</dbReference>
<sequence length="323" mass="35119">MRESLLIKVLMMVMSGLLFFLLPVNSTLAKELVEVDDDDFKTSIGNLAPGDSFKTGIDVNNVSNEDIEYVISLNRVKESEQQQEDGSKLFFENMQVVVTVDGEQRYEGSFAGVDEIDMGELGESENVPVTFDVLFPPESGNEYQGLSTTVSLKVDAAQGKGSDTKPPDDDDEHSDESENPEDTGNPPGQPDDPGDPDPGEPEQPGTPGDSPDDPAKPENPSEDPNQSDNPEEPQQPEEPGDDPNQPGDPDEDEPKPDDPEEPGDDETVTPGGNGDPPGFLPQTGENGNVLFYLLGTFGMAVGIYLYRNTLPVKTPFLLRYRRM</sequence>
<dbReference type="Pfam" id="PF00746">
    <property type="entry name" value="Gram_pos_anchor"/>
    <property type="match status" value="1"/>
</dbReference>
<organism evidence="9 10">
    <name type="scientific">Salibacterium salarium</name>
    <dbReference type="NCBI Taxonomy" id="284579"/>
    <lineage>
        <taxon>Bacteria</taxon>
        <taxon>Bacillati</taxon>
        <taxon>Bacillota</taxon>
        <taxon>Bacilli</taxon>
        <taxon>Bacillales</taxon>
        <taxon>Bacillaceae</taxon>
    </lineage>
</organism>
<name>A0A3R9R9I9_9BACI</name>
<feature type="compositionally biased region" description="Acidic residues" evidence="6">
    <location>
        <begin position="229"/>
        <end position="241"/>
    </location>
</feature>
<accession>A0A3R9R9I9</accession>
<dbReference type="NCBIfam" id="TIGR01167">
    <property type="entry name" value="LPXTG_anchor"/>
    <property type="match status" value="1"/>
</dbReference>
<keyword evidence="5" id="KW-0572">Peptidoglycan-anchor</keyword>
<keyword evidence="2" id="KW-0134">Cell wall</keyword>